<dbReference type="InterPro" id="IPR052048">
    <property type="entry name" value="ST_Response_Regulator"/>
</dbReference>
<dbReference type="PANTHER" id="PTHR43228">
    <property type="entry name" value="TWO-COMPONENT RESPONSE REGULATOR"/>
    <property type="match status" value="1"/>
</dbReference>
<dbReference type="InterPro" id="IPR011006">
    <property type="entry name" value="CheY-like_superfamily"/>
</dbReference>
<accession>A0AAD8IH89</accession>
<evidence type="ECO:0000313" key="3">
    <source>
        <dbReference type="EMBL" id="KAK1384974.1"/>
    </source>
</evidence>
<organism evidence="3 4">
    <name type="scientific">Heracleum sosnowskyi</name>
    <dbReference type="NCBI Taxonomy" id="360622"/>
    <lineage>
        <taxon>Eukaryota</taxon>
        <taxon>Viridiplantae</taxon>
        <taxon>Streptophyta</taxon>
        <taxon>Embryophyta</taxon>
        <taxon>Tracheophyta</taxon>
        <taxon>Spermatophyta</taxon>
        <taxon>Magnoliopsida</taxon>
        <taxon>eudicotyledons</taxon>
        <taxon>Gunneridae</taxon>
        <taxon>Pentapetalae</taxon>
        <taxon>asterids</taxon>
        <taxon>campanulids</taxon>
        <taxon>Apiales</taxon>
        <taxon>Apiaceae</taxon>
        <taxon>Apioideae</taxon>
        <taxon>apioid superclade</taxon>
        <taxon>Tordylieae</taxon>
        <taxon>Tordyliinae</taxon>
        <taxon>Heracleum</taxon>
    </lineage>
</organism>
<evidence type="ECO:0000259" key="2">
    <source>
        <dbReference type="PROSITE" id="PS50110"/>
    </source>
</evidence>
<comment type="caution">
    <text evidence="3">The sequence shown here is derived from an EMBL/GenBank/DDBJ whole genome shotgun (WGS) entry which is preliminary data.</text>
</comment>
<keyword evidence="4" id="KW-1185">Reference proteome</keyword>
<name>A0AAD8IH89_9APIA</name>
<feature type="modified residue" description="4-aspartylphosphate" evidence="1">
    <location>
        <position position="67"/>
    </location>
</feature>
<keyword evidence="1" id="KW-0597">Phosphoprotein</keyword>
<protein>
    <submittedName>
        <fullName evidence="3">Two-component response regulator ARR22</fullName>
    </submittedName>
</protein>
<sequence length="145" mass="15936">MATEVGSSMIARRIETALVVDDCSVVRMLDTKLLSILGLKVSSAKDGVEAIAMYEAGEGNFDLIVMDLEMPRMNGIEISIFLLTNLSYIVSFQATTELRAMGVDCMIIGATACDDVSRRQRFMEAGLDRLFNKPLTIANLQSYLN</sequence>
<reference evidence="3" key="1">
    <citation type="submission" date="2023-02" db="EMBL/GenBank/DDBJ databases">
        <title>Genome of toxic invasive species Heracleum sosnowskyi carries increased number of genes despite the absence of recent whole-genome duplications.</title>
        <authorList>
            <person name="Schelkunov M."/>
            <person name="Shtratnikova V."/>
            <person name="Makarenko M."/>
            <person name="Klepikova A."/>
            <person name="Omelchenko D."/>
            <person name="Novikova G."/>
            <person name="Obukhova E."/>
            <person name="Bogdanov V."/>
            <person name="Penin A."/>
            <person name="Logacheva M."/>
        </authorList>
    </citation>
    <scope>NUCLEOTIDE SEQUENCE</scope>
    <source>
        <strain evidence="3">Hsosn_3</strain>
        <tissue evidence="3">Leaf</tissue>
    </source>
</reference>
<dbReference type="PROSITE" id="PS50110">
    <property type="entry name" value="RESPONSE_REGULATORY"/>
    <property type="match status" value="1"/>
</dbReference>
<dbReference type="Pfam" id="PF00072">
    <property type="entry name" value="Response_reg"/>
    <property type="match status" value="1"/>
</dbReference>
<gene>
    <name evidence="3" type="ORF">POM88_022709</name>
</gene>
<evidence type="ECO:0000256" key="1">
    <source>
        <dbReference type="PROSITE-ProRule" id="PRU00169"/>
    </source>
</evidence>
<dbReference type="AlphaFoldDB" id="A0AAD8IH89"/>
<reference evidence="3" key="2">
    <citation type="submission" date="2023-05" db="EMBL/GenBank/DDBJ databases">
        <authorList>
            <person name="Schelkunov M.I."/>
        </authorList>
    </citation>
    <scope>NUCLEOTIDE SEQUENCE</scope>
    <source>
        <strain evidence="3">Hsosn_3</strain>
        <tissue evidence="3">Leaf</tissue>
    </source>
</reference>
<dbReference type="Gene3D" id="3.40.50.2300">
    <property type="match status" value="1"/>
</dbReference>
<dbReference type="InterPro" id="IPR001789">
    <property type="entry name" value="Sig_transdc_resp-reg_receiver"/>
</dbReference>
<dbReference type="CDD" id="cd17546">
    <property type="entry name" value="REC_hyHK_CKI1_RcsC-like"/>
    <property type="match status" value="1"/>
</dbReference>
<dbReference type="SMART" id="SM00448">
    <property type="entry name" value="REC"/>
    <property type="match status" value="1"/>
</dbReference>
<dbReference type="PANTHER" id="PTHR43228:SF1">
    <property type="entry name" value="TWO-COMPONENT RESPONSE REGULATOR ARR22"/>
    <property type="match status" value="1"/>
</dbReference>
<feature type="domain" description="Response regulatory" evidence="2">
    <location>
        <begin position="16"/>
        <end position="145"/>
    </location>
</feature>
<proteinExistence type="predicted"/>
<dbReference type="GO" id="GO:0000160">
    <property type="term" value="P:phosphorelay signal transduction system"/>
    <property type="evidence" value="ECO:0007669"/>
    <property type="project" value="InterPro"/>
</dbReference>
<evidence type="ECO:0000313" key="4">
    <source>
        <dbReference type="Proteomes" id="UP001237642"/>
    </source>
</evidence>
<dbReference type="SUPFAM" id="SSF52172">
    <property type="entry name" value="CheY-like"/>
    <property type="match status" value="1"/>
</dbReference>
<dbReference type="Proteomes" id="UP001237642">
    <property type="component" value="Unassembled WGS sequence"/>
</dbReference>
<dbReference type="EMBL" id="JAUIZM010000005">
    <property type="protein sequence ID" value="KAK1384974.1"/>
    <property type="molecule type" value="Genomic_DNA"/>
</dbReference>